<dbReference type="GO" id="GO:0005576">
    <property type="term" value="C:extracellular region"/>
    <property type="evidence" value="ECO:0007669"/>
    <property type="project" value="TreeGrafter"/>
</dbReference>
<dbReference type="Proteomes" id="UP000054544">
    <property type="component" value="Unassembled WGS sequence"/>
</dbReference>
<reference evidence="3" key="1">
    <citation type="journal article" date="2014" name="BMC Genomics">
        <title>The genome sequence of the biocontrol fungus Metarhizium anisopliae and comparative genomics of Metarhizium species.</title>
        <authorList>
            <person name="Pattemore J.A."/>
            <person name="Hane J.K."/>
            <person name="Williams A.H."/>
            <person name="Wilson B.A."/>
            <person name="Stodart B.J."/>
            <person name="Ash G.J."/>
        </authorList>
    </citation>
    <scope>NUCLEOTIDE SEQUENCE [LARGE SCALE GENOMIC DNA]</scope>
    <source>
        <strain evidence="3">BRIP 53293</strain>
    </source>
</reference>
<dbReference type="Gene3D" id="1.20.1280.140">
    <property type="match status" value="1"/>
</dbReference>
<evidence type="ECO:0000313" key="2">
    <source>
        <dbReference type="EMBL" id="KJK82549.1"/>
    </source>
</evidence>
<evidence type="ECO:0008006" key="4">
    <source>
        <dbReference type="Google" id="ProtNLM"/>
    </source>
</evidence>
<keyword evidence="1" id="KW-0732">Signal</keyword>
<sequence length="173" mass="17910">MLSIKNLLFLAVAATGSVIKRDAAQVKQDLQTINSDTIAVSNAVNNYNGGLANALPIVTAQQQLSKDLKTGTTNANNAGPVSDTDADDILGYVKSTLLPSTEKALADLVAKKATFASDGLTSTVHDSLVSLKQDTGNYGAALKNGAPDNKKAEADGLNNQIATDFDNAIANFS</sequence>
<evidence type="ECO:0000313" key="3">
    <source>
        <dbReference type="Proteomes" id="UP000054544"/>
    </source>
</evidence>
<dbReference type="PANTHER" id="PTHR38123">
    <property type="entry name" value="CELL WALL SERINE-THREONINE-RICH GALACTOMANNOPROTEIN MP1 (AFU_ORTHOLOGUE AFUA_4G03240)"/>
    <property type="match status" value="1"/>
</dbReference>
<dbReference type="AlphaFoldDB" id="A0A0D9P8L7"/>
<protein>
    <recommendedName>
        <fullName evidence="4">Hydrophobic surface binding protein</fullName>
    </recommendedName>
</protein>
<evidence type="ECO:0000256" key="1">
    <source>
        <dbReference type="SAM" id="SignalP"/>
    </source>
</evidence>
<accession>A0A0D9P8L7</accession>
<dbReference type="PANTHER" id="PTHR38123:SF1">
    <property type="entry name" value="HYDROPHOBIC SURFACE BINDING PROTEIN"/>
    <property type="match status" value="1"/>
</dbReference>
<keyword evidence="3" id="KW-1185">Reference proteome</keyword>
<dbReference type="Pfam" id="PF12296">
    <property type="entry name" value="HsbA"/>
    <property type="match status" value="1"/>
</dbReference>
<dbReference type="InterPro" id="IPR021054">
    <property type="entry name" value="Cell_wall_mannoprotein_1"/>
</dbReference>
<feature type="chain" id="PRO_5002342503" description="Hydrophobic surface binding protein" evidence="1">
    <location>
        <begin position="17"/>
        <end position="173"/>
    </location>
</feature>
<dbReference type="STRING" id="1291518.A0A0D9P8L7"/>
<dbReference type="EMBL" id="KE384723">
    <property type="protein sequence ID" value="KJK82549.1"/>
    <property type="molecule type" value="Genomic_DNA"/>
</dbReference>
<feature type="signal peptide" evidence="1">
    <location>
        <begin position="1"/>
        <end position="16"/>
    </location>
</feature>
<name>A0A0D9P8L7_METAN</name>
<proteinExistence type="predicted"/>
<gene>
    <name evidence="2" type="ORF">H634G_02155</name>
</gene>
<dbReference type="OrthoDB" id="3485059at2759"/>
<organism evidence="2 3">
    <name type="scientific">Metarhizium anisopliae BRIP 53293</name>
    <dbReference type="NCBI Taxonomy" id="1291518"/>
    <lineage>
        <taxon>Eukaryota</taxon>
        <taxon>Fungi</taxon>
        <taxon>Dikarya</taxon>
        <taxon>Ascomycota</taxon>
        <taxon>Pezizomycotina</taxon>
        <taxon>Sordariomycetes</taxon>
        <taxon>Hypocreomycetidae</taxon>
        <taxon>Hypocreales</taxon>
        <taxon>Clavicipitaceae</taxon>
        <taxon>Metarhizium</taxon>
    </lineage>
</organism>